<dbReference type="GO" id="GO:0031593">
    <property type="term" value="F:polyubiquitin modification-dependent protein binding"/>
    <property type="evidence" value="ECO:0007669"/>
    <property type="project" value="TreeGrafter"/>
</dbReference>
<keyword evidence="4" id="KW-1185">Reference proteome</keyword>
<reference evidence="3" key="2">
    <citation type="submission" date="2023-06" db="EMBL/GenBank/DDBJ databases">
        <authorList>
            <person name="Ma L."/>
            <person name="Liu K.-W."/>
            <person name="Li Z."/>
            <person name="Hsiao Y.-Y."/>
            <person name="Qi Y."/>
            <person name="Fu T."/>
            <person name="Tang G."/>
            <person name="Zhang D."/>
            <person name="Sun W.-H."/>
            <person name="Liu D.-K."/>
            <person name="Li Y."/>
            <person name="Chen G.-Z."/>
            <person name="Liu X.-D."/>
            <person name="Liao X.-Y."/>
            <person name="Jiang Y.-T."/>
            <person name="Yu X."/>
            <person name="Hao Y."/>
            <person name="Huang J."/>
            <person name="Zhao X.-W."/>
            <person name="Ke S."/>
            <person name="Chen Y.-Y."/>
            <person name="Wu W.-L."/>
            <person name="Hsu J.-L."/>
            <person name="Lin Y.-F."/>
            <person name="Huang M.-D."/>
            <person name="Li C.-Y."/>
            <person name="Huang L."/>
            <person name="Wang Z.-W."/>
            <person name="Zhao X."/>
            <person name="Zhong W.-Y."/>
            <person name="Peng D.-H."/>
            <person name="Ahmad S."/>
            <person name="Lan S."/>
            <person name="Zhang J.-S."/>
            <person name="Tsai W.-C."/>
            <person name="Van De Peer Y."/>
            <person name="Liu Z.-J."/>
        </authorList>
    </citation>
    <scope>NUCLEOTIDE SEQUENCE</scope>
    <source>
        <strain evidence="3">CP</strain>
        <tissue evidence="3">Leaves</tissue>
    </source>
</reference>
<name>A0AAV9D4Q3_ACOCL</name>
<dbReference type="AlphaFoldDB" id="A0AAV9D4Q3"/>
<dbReference type="Proteomes" id="UP001180020">
    <property type="component" value="Unassembled WGS sequence"/>
</dbReference>
<dbReference type="GO" id="GO:0034098">
    <property type="term" value="C:VCP-NPL4-UFD1 AAA ATPase complex"/>
    <property type="evidence" value="ECO:0007669"/>
    <property type="project" value="TreeGrafter"/>
</dbReference>
<evidence type="ECO:0000313" key="3">
    <source>
        <dbReference type="EMBL" id="KAK1295794.1"/>
    </source>
</evidence>
<gene>
    <name evidence="3" type="ORF">QJS10_CPB15g00309</name>
</gene>
<dbReference type="PANTHER" id="PTHR12555:SF13">
    <property type="entry name" value="UBIQUITIN RECOGNITION FACTOR IN ER-ASSOCIATED DEGRADATION PROTEIN 1"/>
    <property type="match status" value="1"/>
</dbReference>
<feature type="domain" description="Ubiquitin fusion degradation protein UFD1 N-terminal subdomain 2" evidence="2">
    <location>
        <begin position="131"/>
        <end position="205"/>
    </location>
</feature>
<evidence type="ECO:0000256" key="1">
    <source>
        <dbReference type="SAM" id="MobiDB-lite"/>
    </source>
</evidence>
<sequence length="274" mass="31681">MEKYSDENQDGHKHEDGGEENFLVESSEEEAEEGDDYYGEYYYNDECEEGNEDEDEDDVEEKYQEEQYYDNGTFLFKATYRCYGAPAVHKTLDEGNRIIMPPSALDWLVVEELKLKDGDMVELLSASLPRAQYMKLQPQSREFLNLPDPKAILEKQLRSFCCLTEGDNFLITFGCRKLYFNVIEVKPGSAVSILETDCEVEFAPPLELNTIPSQPPPALATDDKVRESIRAFEKFKPFAAEESEKEFENKKFEPFTGKSYFLRDHGQMSDKYNN</sequence>
<dbReference type="GO" id="GO:0006511">
    <property type="term" value="P:ubiquitin-dependent protein catabolic process"/>
    <property type="evidence" value="ECO:0007669"/>
    <property type="project" value="InterPro"/>
</dbReference>
<comment type="caution">
    <text evidence="3">The sequence shown here is derived from an EMBL/GenBank/DDBJ whole genome shotgun (WGS) entry which is preliminary data.</text>
</comment>
<dbReference type="Gene3D" id="3.10.330.10">
    <property type="match status" value="1"/>
</dbReference>
<dbReference type="InterPro" id="IPR055418">
    <property type="entry name" value="UFD1_N2"/>
</dbReference>
<protein>
    <recommendedName>
        <fullName evidence="2">Ubiquitin fusion degradation protein UFD1 N-terminal subdomain 2 domain-containing protein</fullName>
    </recommendedName>
</protein>
<accession>A0AAV9D4Q3</accession>
<feature type="compositionally biased region" description="Acidic residues" evidence="1">
    <location>
        <begin position="26"/>
        <end position="60"/>
    </location>
</feature>
<dbReference type="GO" id="GO:0036503">
    <property type="term" value="P:ERAD pathway"/>
    <property type="evidence" value="ECO:0007669"/>
    <property type="project" value="TreeGrafter"/>
</dbReference>
<dbReference type="Pfam" id="PF24842">
    <property type="entry name" value="UFD1_N2"/>
    <property type="match status" value="1"/>
</dbReference>
<feature type="region of interest" description="Disordered" evidence="1">
    <location>
        <begin position="1"/>
        <end position="61"/>
    </location>
</feature>
<dbReference type="InterPro" id="IPR004854">
    <property type="entry name" value="Ufd1-like"/>
</dbReference>
<proteinExistence type="predicted"/>
<reference evidence="3" key="1">
    <citation type="journal article" date="2023" name="Nat. Commun.">
        <title>Diploid and tetraploid genomes of Acorus and the evolution of monocots.</title>
        <authorList>
            <person name="Ma L."/>
            <person name="Liu K.W."/>
            <person name="Li Z."/>
            <person name="Hsiao Y.Y."/>
            <person name="Qi Y."/>
            <person name="Fu T."/>
            <person name="Tang G.D."/>
            <person name="Zhang D."/>
            <person name="Sun W.H."/>
            <person name="Liu D.K."/>
            <person name="Li Y."/>
            <person name="Chen G.Z."/>
            <person name="Liu X.D."/>
            <person name="Liao X.Y."/>
            <person name="Jiang Y.T."/>
            <person name="Yu X."/>
            <person name="Hao Y."/>
            <person name="Huang J."/>
            <person name="Zhao X.W."/>
            <person name="Ke S."/>
            <person name="Chen Y.Y."/>
            <person name="Wu W.L."/>
            <person name="Hsu J.L."/>
            <person name="Lin Y.F."/>
            <person name="Huang M.D."/>
            <person name="Li C.Y."/>
            <person name="Huang L."/>
            <person name="Wang Z.W."/>
            <person name="Zhao X."/>
            <person name="Zhong W.Y."/>
            <person name="Peng D.H."/>
            <person name="Ahmad S."/>
            <person name="Lan S."/>
            <person name="Zhang J.S."/>
            <person name="Tsai W.C."/>
            <person name="Van de Peer Y."/>
            <person name="Liu Z.J."/>
        </authorList>
    </citation>
    <scope>NUCLEOTIDE SEQUENCE</scope>
    <source>
        <strain evidence="3">CP</strain>
    </source>
</reference>
<dbReference type="PANTHER" id="PTHR12555">
    <property type="entry name" value="UBIQUITIN FUSION DEGRADATON PROTEIN 1"/>
    <property type="match status" value="1"/>
</dbReference>
<dbReference type="EMBL" id="JAUJYO010000015">
    <property type="protein sequence ID" value="KAK1295794.1"/>
    <property type="molecule type" value="Genomic_DNA"/>
</dbReference>
<organism evidence="3 4">
    <name type="scientific">Acorus calamus</name>
    <name type="common">Sweet flag</name>
    <dbReference type="NCBI Taxonomy" id="4465"/>
    <lineage>
        <taxon>Eukaryota</taxon>
        <taxon>Viridiplantae</taxon>
        <taxon>Streptophyta</taxon>
        <taxon>Embryophyta</taxon>
        <taxon>Tracheophyta</taxon>
        <taxon>Spermatophyta</taxon>
        <taxon>Magnoliopsida</taxon>
        <taxon>Liliopsida</taxon>
        <taxon>Acoraceae</taxon>
        <taxon>Acorus</taxon>
    </lineage>
</organism>
<evidence type="ECO:0000259" key="2">
    <source>
        <dbReference type="Pfam" id="PF24842"/>
    </source>
</evidence>
<feature type="compositionally biased region" description="Basic and acidic residues" evidence="1">
    <location>
        <begin position="1"/>
        <end position="16"/>
    </location>
</feature>
<evidence type="ECO:0000313" key="4">
    <source>
        <dbReference type="Proteomes" id="UP001180020"/>
    </source>
</evidence>